<keyword evidence="15" id="KW-0812">Transmembrane</keyword>
<name>A0A6P5U499_PRUAV</name>
<comment type="catalytic activity">
    <reaction evidence="12">
        <text>L-threonyl-[protein] + ATP = O-phospho-L-threonyl-[protein] + ADP + H(+)</text>
        <dbReference type="Rhea" id="RHEA:46608"/>
        <dbReference type="Rhea" id="RHEA-COMP:11060"/>
        <dbReference type="Rhea" id="RHEA-COMP:11605"/>
        <dbReference type="ChEBI" id="CHEBI:15378"/>
        <dbReference type="ChEBI" id="CHEBI:30013"/>
        <dbReference type="ChEBI" id="CHEBI:30616"/>
        <dbReference type="ChEBI" id="CHEBI:61977"/>
        <dbReference type="ChEBI" id="CHEBI:456216"/>
    </reaction>
</comment>
<dbReference type="PANTHER" id="PTHR27005">
    <property type="entry name" value="WALL-ASSOCIATED RECEPTOR KINASE-LIKE 21"/>
    <property type="match status" value="1"/>
</dbReference>
<dbReference type="Pfam" id="PF13947">
    <property type="entry name" value="GUB_WAK_bind"/>
    <property type="match status" value="1"/>
</dbReference>
<feature type="disulfide bond" evidence="13">
    <location>
        <begin position="262"/>
        <end position="279"/>
    </location>
</feature>
<evidence type="ECO:0000256" key="14">
    <source>
        <dbReference type="PROSITE-ProRule" id="PRU10141"/>
    </source>
</evidence>
<dbReference type="Pfam" id="PF07645">
    <property type="entry name" value="EGF_CA"/>
    <property type="match status" value="1"/>
</dbReference>
<dbReference type="PANTHER" id="PTHR27005:SF468">
    <property type="entry name" value="OS01G0310500 PROTEIN"/>
    <property type="match status" value="1"/>
</dbReference>
<evidence type="ECO:0000256" key="7">
    <source>
        <dbReference type="ARBA" id="ARBA00022777"/>
    </source>
</evidence>
<evidence type="ECO:0000256" key="11">
    <source>
        <dbReference type="ARBA" id="ARBA00047558"/>
    </source>
</evidence>
<comment type="catalytic activity">
    <reaction evidence="11">
        <text>L-seryl-[protein] + ATP = O-phospho-L-seryl-[protein] + ADP + H(+)</text>
        <dbReference type="Rhea" id="RHEA:17989"/>
        <dbReference type="Rhea" id="RHEA-COMP:9863"/>
        <dbReference type="Rhea" id="RHEA-COMP:11604"/>
        <dbReference type="ChEBI" id="CHEBI:15378"/>
        <dbReference type="ChEBI" id="CHEBI:29999"/>
        <dbReference type="ChEBI" id="CHEBI:30616"/>
        <dbReference type="ChEBI" id="CHEBI:83421"/>
        <dbReference type="ChEBI" id="CHEBI:456216"/>
    </reaction>
</comment>
<dbReference type="PROSITE" id="PS01186">
    <property type="entry name" value="EGF_2"/>
    <property type="match status" value="1"/>
</dbReference>
<keyword evidence="10" id="KW-0325">Glycoprotein</keyword>
<dbReference type="RefSeq" id="XP_021834151.1">
    <property type="nucleotide sequence ID" value="XM_021978459.1"/>
</dbReference>
<dbReference type="FunFam" id="3.30.200.20:FF:000162">
    <property type="entry name" value="Adenine nucleotide alpha hydrolase-like domain kinase"/>
    <property type="match status" value="1"/>
</dbReference>
<keyword evidence="15" id="KW-1133">Transmembrane helix</keyword>
<dbReference type="InterPro" id="IPR000719">
    <property type="entry name" value="Prot_kinase_dom"/>
</dbReference>
<dbReference type="PROSITE" id="PS50026">
    <property type="entry name" value="EGF_3"/>
    <property type="match status" value="2"/>
</dbReference>
<evidence type="ECO:0000256" key="13">
    <source>
        <dbReference type="PROSITE-ProRule" id="PRU00076"/>
    </source>
</evidence>
<feature type="signal peptide" evidence="16">
    <location>
        <begin position="1"/>
        <end position="29"/>
    </location>
</feature>
<evidence type="ECO:0000256" key="8">
    <source>
        <dbReference type="ARBA" id="ARBA00022840"/>
    </source>
</evidence>
<dbReference type="InterPro" id="IPR011009">
    <property type="entry name" value="Kinase-like_dom_sf"/>
</dbReference>
<dbReference type="InterPro" id="IPR025287">
    <property type="entry name" value="WAK_GUB"/>
</dbReference>
<dbReference type="GeneID" id="110773948"/>
<dbReference type="InterPro" id="IPR018097">
    <property type="entry name" value="EGF_Ca-bd_CS"/>
</dbReference>
<keyword evidence="9 13" id="KW-1015">Disulfide bond</keyword>
<dbReference type="Gene3D" id="1.10.510.10">
    <property type="entry name" value="Transferase(Phosphotransferase) domain 1"/>
    <property type="match status" value="1"/>
</dbReference>
<feature type="chain" id="PRO_5027848781" evidence="16">
    <location>
        <begin position="30"/>
        <end position="764"/>
    </location>
</feature>
<evidence type="ECO:0000256" key="10">
    <source>
        <dbReference type="ARBA" id="ARBA00023180"/>
    </source>
</evidence>
<dbReference type="Gramene" id="Pav_sc0003098.1_g010.1.br:mrna">
    <property type="protein sequence ID" value="Pav_sc0003098.1_g010.1.br:mrna"/>
    <property type="gene ID" value="Pav_sc0003098.1_g010.1.br"/>
</dbReference>
<dbReference type="InterPro" id="IPR001881">
    <property type="entry name" value="EGF-like_Ca-bd_dom"/>
</dbReference>
<evidence type="ECO:0000259" key="17">
    <source>
        <dbReference type="PROSITE" id="PS50011"/>
    </source>
</evidence>
<accession>A0A6P5U499</accession>
<evidence type="ECO:0000256" key="5">
    <source>
        <dbReference type="ARBA" id="ARBA00022729"/>
    </source>
</evidence>
<dbReference type="InterPro" id="IPR017441">
    <property type="entry name" value="Protein_kinase_ATP_BS"/>
</dbReference>
<evidence type="ECO:0000256" key="6">
    <source>
        <dbReference type="ARBA" id="ARBA00022741"/>
    </source>
</evidence>
<dbReference type="FunFam" id="1.10.510.10:FF:000084">
    <property type="entry name" value="Wall-associated receptor kinase 2"/>
    <property type="match status" value="1"/>
</dbReference>
<dbReference type="Pfam" id="PF00069">
    <property type="entry name" value="Pkinase"/>
    <property type="match status" value="1"/>
</dbReference>
<evidence type="ECO:0000313" key="20">
    <source>
        <dbReference type="RefSeq" id="XP_021834151.1"/>
    </source>
</evidence>
<dbReference type="PROSITE" id="PS00107">
    <property type="entry name" value="PROTEIN_KINASE_ATP"/>
    <property type="match status" value="1"/>
</dbReference>
<dbReference type="InterPro" id="IPR000152">
    <property type="entry name" value="EGF-type_Asp/Asn_hydroxyl_site"/>
</dbReference>
<dbReference type="InterPro" id="IPR049883">
    <property type="entry name" value="NOTCH1_EGF-like"/>
</dbReference>
<dbReference type="PROSITE" id="PS01187">
    <property type="entry name" value="EGF_CA"/>
    <property type="match status" value="1"/>
</dbReference>
<keyword evidence="6 14" id="KW-0547">Nucleotide-binding</keyword>
<dbReference type="SMART" id="SM00179">
    <property type="entry name" value="EGF_CA"/>
    <property type="match status" value="2"/>
</dbReference>
<gene>
    <name evidence="20" type="primary">LOC110773948</name>
</gene>
<dbReference type="SMR" id="A0A6P5U499"/>
<keyword evidence="15" id="KW-0472">Membrane</keyword>
<comment type="caution">
    <text evidence="13">Lacks conserved residue(s) required for the propagation of feature annotation.</text>
</comment>
<evidence type="ECO:0000256" key="15">
    <source>
        <dbReference type="SAM" id="Phobius"/>
    </source>
</evidence>
<comment type="subcellular location">
    <subcellularLocation>
        <location evidence="1">Membrane</location>
        <topology evidence="1">Single-pass type I membrane protein</topology>
    </subcellularLocation>
</comment>
<feature type="domain" description="Protein kinase" evidence="17">
    <location>
        <begin position="421"/>
        <end position="705"/>
    </location>
</feature>
<dbReference type="GO" id="GO:0005524">
    <property type="term" value="F:ATP binding"/>
    <property type="evidence" value="ECO:0007669"/>
    <property type="project" value="UniProtKB-UniRule"/>
</dbReference>
<evidence type="ECO:0000256" key="3">
    <source>
        <dbReference type="ARBA" id="ARBA00022536"/>
    </source>
</evidence>
<feature type="transmembrane region" description="Helical" evidence="15">
    <location>
        <begin position="348"/>
        <end position="370"/>
    </location>
</feature>
<keyword evidence="2" id="KW-0723">Serine/threonine-protein kinase</keyword>
<dbReference type="CDD" id="cd14066">
    <property type="entry name" value="STKc_IRAK"/>
    <property type="match status" value="1"/>
</dbReference>
<dbReference type="PROSITE" id="PS00010">
    <property type="entry name" value="ASX_HYDROXYL"/>
    <property type="match status" value="1"/>
</dbReference>
<dbReference type="GO" id="GO:0004674">
    <property type="term" value="F:protein serine/threonine kinase activity"/>
    <property type="evidence" value="ECO:0007669"/>
    <property type="project" value="UniProtKB-KW"/>
</dbReference>
<dbReference type="SUPFAM" id="SSF57196">
    <property type="entry name" value="EGF/Laminin"/>
    <property type="match status" value="1"/>
</dbReference>
<keyword evidence="7" id="KW-0418">Kinase</keyword>
<dbReference type="PROSITE" id="PS00108">
    <property type="entry name" value="PROTEIN_KINASE_ST"/>
    <property type="match status" value="1"/>
</dbReference>
<evidence type="ECO:0000256" key="1">
    <source>
        <dbReference type="ARBA" id="ARBA00004479"/>
    </source>
</evidence>
<evidence type="ECO:0000256" key="2">
    <source>
        <dbReference type="ARBA" id="ARBA00022527"/>
    </source>
</evidence>
<sequence>MALHGRMLLIVQASLEMVAVVILAAATIAALPQALPGCQEKCGNLTIPYPFGIGKGCSMAGEYFNLTCNTSTVPPTTYWGNVTVTNISLPDAEMQTQQFVAKDCYDTEGQSTSNLIATLQVPLPFTISDTKNNLVAIGCDTNVIFEGYRNQTMFATGCTAWCDGLGSVDQDTCSGAGCCETKIPSGLYSQTVELKSYNNYKFVKDVNACSYAFVVEQDQFKFSKKSFQELSTKETIPMVVNWAIGYDPEPCDTARKSPHYACKANTTCANRPNQSGYICRCLEGYQGNPYHPNGCQDIDECARKNPCTNGKCLNSPGNYSCSCNKGFKNQDPRTCVKHSAADNTTKKVLFAVVGSFGFLLAVVVSLMHYMKRRKLSKLKKEYFERNGGLFLQNQLKRYNGRVDNTPRLFTDKELQKATNNYHEDRIIGEGTYGIVYKGILEDEKVVAIKQSKLPTSPGQSNQLVHEVIVVAQINHKNVVKLLGCCLETQRPSLVYEYVSNGTLYDQIHKKGGKRRPLSFSLRLKIASETAQALSYLHYSSRTPIIHRDVKAMNILLDENYVAKVSDFGASRLVPEDQNQVSTLVQGTMGYLDPEYLQSNTLTEKSDVYSFGVVLAELLTSQKALSFQKPEAERNLANLFVSLVEQGRLDPILDAEIVMEGQFETVDKVVDLAKRCLSLRGVERPSMKQVAMELEEIISKGRHPAAGKANYFTSRSPKDTDHLLGSPVYIVDLEGNDGGSSGIITSADYDKSLPTQIHKHYDNGR</sequence>
<organism evidence="19 20">
    <name type="scientific">Prunus avium</name>
    <name type="common">Cherry</name>
    <name type="synonym">Cerasus avium</name>
    <dbReference type="NCBI Taxonomy" id="42229"/>
    <lineage>
        <taxon>Eukaryota</taxon>
        <taxon>Viridiplantae</taxon>
        <taxon>Streptophyta</taxon>
        <taxon>Embryophyta</taxon>
        <taxon>Tracheophyta</taxon>
        <taxon>Spermatophyta</taxon>
        <taxon>Magnoliopsida</taxon>
        <taxon>eudicotyledons</taxon>
        <taxon>Gunneridae</taxon>
        <taxon>Pentapetalae</taxon>
        <taxon>rosids</taxon>
        <taxon>fabids</taxon>
        <taxon>Rosales</taxon>
        <taxon>Rosaceae</taxon>
        <taxon>Amygdaloideae</taxon>
        <taxon>Amygdaleae</taxon>
        <taxon>Prunus</taxon>
    </lineage>
</organism>
<evidence type="ECO:0000256" key="16">
    <source>
        <dbReference type="SAM" id="SignalP"/>
    </source>
</evidence>
<dbReference type="InterPro" id="IPR045274">
    <property type="entry name" value="WAK-like"/>
</dbReference>
<protein>
    <submittedName>
        <fullName evidence="20">Wall-associated receptor kinase 2-like</fullName>
    </submittedName>
</protein>
<dbReference type="SMART" id="SM00220">
    <property type="entry name" value="S_TKc"/>
    <property type="match status" value="1"/>
</dbReference>
<evidence type="ECO:0000313" key="19">
    <source>
        <dbReference type="Proteomes" id="UP000515124"/>
    </source>
</evidence>
<dbReference type="GO" id="GO:0007166">
    <property type="term" value="P:cell surface receptor signaling pathway"/>
    <property type="evidence" value="ECO:0007669"/>
    <property type="project" value="InterPro"/>
</dbReference>
<keyword evidence="4" id="KW-0808">Transferase</keyword>
<dbReference type="GO" id="GO:0005886">
    <property type="term" value="C:plasma membrane"/>
    <property type="evidence" value="ECO:0007669"/>
    <property type="project" value="TreeGrafter"/>
</dbReference>
<evidence type="ECO:0000256" key="4">
    <source>
        <dbReference type="ARBA" id="ARBA00022679"/>
    </source>
</evidence>
<dbReference type="InterPro" id="IPR008271">
    <property type="entry name" value="Ser/Thr_kinase_AS"/>
</dbReference>
<dbReference type="AlphaFoldDB" id="A0A6P5U499"/>
<feature type="domain" description="EGF-like" evidence="18">
    <location>
        <begin position="297"/>
        <end position="336"/>
    </location>
</feature>
<dbReference type="GO" id="GO:0005509">
    <property type="term" value="F:calcium ion binding"/>
    <property type="evidence" value="ECO:0007669"/>
    <property type="project" value="InterPro"/>
</dbReference>
<keyword evidence="19" id="KW-1185">Reference proteome</keyword>
<evidence type="ECO:0000256" key="9">
    <source>
        <dbReference type="ARBA" id="ARBA00023157"/>
    </source>
</evidence>
<keyword evidence="3 13" id="KW-0245">EGF-like domain</keyword>
<feature type="binding site" evidence="14">
    <location>
        <position position="449"/>
    </location>
    <ligand>
        <name>ATP</name>
        <dbReference type="ChEBI" id="CHEBI:30616"/>
    </ligand>
</feature>
<proteinExistence type="predicted"/>
<dbReference type="Gene3D" id="2.10.25.10">
    <property type="entry name" value="Laminin"/>
    <property type="match status" value="2"/>
</dbReference>
<evidence type="ECO:0000259" key="18">
    <source>
        <dbReference type="PROSITE" id="PS50026"/>
    </source>
</evidence>
<dbReference type="Proteomes" id="UP000515124">
    <property type="component" value="Unplaced"/>
</dbReference>
<dbReference type="SUPFAM" id="SSF56112">
    <property type="entry name" value="Protein kinase-like (PK-like)"/>
    <property type="match status" value="1"/>
</dbReference>
<feature type="domain" description="EGF-like" evidence="18">
    <location>
        <begin position="247"/>
        <end position="296"/>
    </location>
</feature>
<keyword evidence="8 14" id="KW-0067">ATP-binding</keyword>
<dbReference type="SMART" id="SM00181">
    <property type="entry name" value="EGF"/>
    <property type="match status" value="2"/>
</dbReference>
<reference evidence="20" key="1">
    <citation type="submission" date="2025-08" db="UniProtKB">
        <authorList>
            <consortium name="RefSeq"/>
        </authorList>
    </citation>
    <scope>IDENTIFICATION</scope>
</reference>
<dbReference type="FunFam" id="2.10.25.10:FF:000068">
    <property type="entry name" value="Latent transforming growth factor beta binding protein 3"/>
    <property type="match status" value="1"/>
</dbReference>
<dbReference type="GO" id="GO:0030247">
    <property type="term" value="F:polysaccharide binding"/>
    <property type="evidence" value="ECO:0007669"/>
    <property type="project" value="InterPro"/>
</dbReference>
<dbReference type="PROSITE" id="PS50011">
    <property type="entry name" value="PROTEIN_KINASE_DOM"/>
    <property type="match status" value="1"/>
</dbReference>
<dbReference type="Gene3D" id="3.30.200.20">
    <property type="entry name" value="Phosphorylase Kinase, domain 1"/>
    <property type="match status" value="1"/>
</dbReference>
<dbReference type="CDD" id="cd00054">
    <property type="entry name" value="EGF_CA"/>
    <property type="match status" value="1"/>
</dbReference>
<dbReference type="InterPro" id="IPR000742">
    <property type="entry name" value="EGF"/>
</dbReference>
<keyword evidence="5 16" id="KW-0732">Signal</keyword>
<dbReference type="KEGG" id="pavi:110773948"/>
<evidence type="ECO:0000256" key="12">
    <source>
        <dbReference type="ARBA" id="ARBA00047951"/>
    </source>
</evidence>